<evidence type="ECO:0000259" key="2">
    <source>
        <dbReference type="PROSITE" id="PS51782"/>
    </source>
</evidence>
<comment type="caution">
    <text evidence="3">The sequence shown here is derived from an EMBL/GenBank/DDBJ whole genome shotgun (WGS) entry which is preliminary data.</text>
</comment>
<gene>
    <name evidence="3" type="ORF">BN874_790007</name>
</gene>
<dbReference type="Pfam" id="PF01476">
    <property type="entry name" value="LysM"/>
    <property type="match status" value="1"/>
</dbReference>
<keyword evidence="1" id="KW-0732">Signal</keyword>
<dbReference type="InterPro" id="IPR017850">
    <property type="entry name" value="Alkaline_phosphatase_core_sf"/>
</dbReference>
<dbReference type="CDD" id="cd16142">
    <property type="entry name" value="ARS_like"/>
    <property type="match status" value="1"/>
</dbReference>
<dbReference type="PANTHER" id="PTHR43751:SF2">
    <property type="entry name" value="SULFATASE N-TERMINAL DOMAIN-CONTAINING PROTEIN"/>
    <property type="match status" value="1"/>
</dbReference>
<dbReference type="Proteomes" id="UP000019184">
    <property type="component" value="Unassembled WGS sequence"/>
</dbReference>
<keyword evidence="4" id="KW-1185">Reference proteome</keyword>
<dbReference type="Gene3D" id="3.10.350.10">
    <property type="entry name" value="LysM domain"/>
    <property type="match status" value="1"/>
</dbReference>
<protein>
    <submittedName>
        <fullName evidence="3">Sulfatase</fullName>
    </submittedName>
</protein>
<dbReference type="PROSITE" id="PS51782">
    <property type="entry name" value="LYSM"/>
    <property type="match status" value="1"/>
</dbReference>
<dbReference type="InterPro" id="IPR018392">
    <property type="entry name" value="LysM"/>
</dbReference>
<dbReference type="EMBL" id="CBTK010000297">
    <property type="protein sequence ID" value="CDH47296.1"/>
    <property type="molecule type" value="Genomic_DNA"/>
</dbReference>
<dbReference type="Gene3D" id="3.40.720.10">
    <property type="entry name" value="Alkaline Phosphatase, subunit A"/>
    <property type="match status" value="1"/>
</dbReference>
<dbReference type="PANTHER" id="PTHR43751">
    <property type="entry name" value="SULFATASE"/>
    <property type="match status" value="1"/>
</dbReference>
<accession>A0A7U7GG71</accession>
<reference evidence="3 4" key="1">
    <citation type="journal article" date="2014" name="ISME J.">
        <title>Candidatus Competibacter-lineage genomes retrieved from metagenomes reveal functional metabolic diversity.</title>
        <authorList>
            <person name="McIlroy S.J."/>
            <person name="Albertsen M."/>
            <person name="Andresen E.K."/>
            <person name="Saunders A.M."/>
            <person name="Kristiansen R."/>
            <person name="Stokholm-Bjerregaard M."/>
            <person name="Nielsen K.L."/>
            <person name="Nielsen P.H."/>
        </authorList>
    </citation>
    <scope>NUCLEOTIDE SEQUENCE [LARGE SCALE GENOMIC DNA]</scope>
    <source>
        <strain evidence="3 4">Run_B_J11</strain>
    </source>
</reference>
<proteinExistence type="predicted"/>
<name>A0A7U7GG71_9GAMM</name>
<dbReference type="SUPFAM" id="SSF54106">
    <property type="entry name" value="LysM domain"/>
    <property type="match status" value="1"/>
</dbReference>
<evidence type="ECO:0000256" key="1">
    <source>
        <dbReference type="SAM" id="SignalP"/>
    </source>
</evidence>
<dbReference type="AlphaFoldDB" id="A0A7U7GG71"/>
<evidence type="ECO:0000313" key="4">
    <source>
        <dbReference type="Proteomes" id="UP000019184"/>
    </source>
</evidence>
<sequence>MPQPLLLKSPLASAVKTACSVLALIACMTIGSAQAADQGSRHHAKGQYDTVTATYWVVEGDELIAIGERFEVPVSVLKAQNNLASDEVKVGQKLVVAAKAASGAAEGKKPNILFIMGDDIGWMQPSIYHRGLMVGETPNIDRIGQEGAIFMDYLAEQSCTAGRNAFFTGMHPLRTGMIPPQLPGSPSWLRPGTPAVAKFLLDLGYTTGEFGKNHLGDHFEALPTSHGFQEYWGYLYHLDAMQGVSFVDINKTPLVQGIAPPCKNTPITGLPEVPGALDPKTSTCLTPPRPVIWCKSSDGTQQNTTCKDEGPLTLDRSRTVDEEISAKVIDFLDRNDPKKTNKPFFVWYNPARMHITTMLSPKYEAMVGEPGGKDWGTNEAGMKQMDDNIGEVIKKLEAMGQLDNTIIVFTTDNGAETITFPDGGTTPFKGGKLTTWEGGMRAPLVVRWPGVIKPGTVKNQMFASLDWLPTLVNIAGGPKGNALNEQIMSGTYPGIVKTKLDGVDQTDYLSGKSQKSARDVFFYYTGSQPSAVRYKNWKMYYTIVPDTGTGGLFGAQSFHWTQLTNLKRDPFETTVGDDAKSLMGYAGALGSPGNAYVYNWNMLPIGQLLWEKELMSYKEFPAMQAPETYNLDGILKAMQQSGHNGHD</sequence>
<evidence type="ECO:0000313" key="3">
    <source>
        <dbReference type="EMBL" id="CDH47296.1"/>
    </source>
</evidence>
<organism evidence="3 4">
    <name type="scientific">Candidatus Contendobacter odensis Run_B_J11</name>
    <dbReference type="NCBI Taxonomy" id="1400861"/>
    <lineage>
        <taxon>Bacteria</taxon>
        <taxon>Pseudomonadati</taxon>
        <taxon>Pseudomonadota</taxon>
        <taxon>Gammaproteobacteria</taxon>
        <taxon>Candidatus Competibacteraceae</taxon>
        <taxon>Candidatus Contendibacter</taxon>
    </lineage>
</organism>
<dbReference type="SMART" id="SM00257">
    <property type="entry name" value="LysM"/>
    <property type="match status" value="1"/>
</dbReference>
<feature type="signal peptide" evidence="1">
    <location>
        <begin position="1"/>
        <end position="35"/>
    </location>
</feature>
<dbReference type="SUPFAM" id="SSF53649">
    <property type="entry name" value="Alkaline phosphatase-like"/>
    <property type="match status" value="1"/>
</dbReference>
<dbReference type="InterPro" id="IPR036779">
    <property type="entry name" value="LysM_dom_sf"/>
</dbReference>
<dbReference type="CDD" id="cd00118">
    <property type="entry name" value="LysM"/>
    <property type="match status" value="1"/>
</dbReference>
<feature type="domain" description="LysM" evidence="2">
    <location>
        <begin position="53"/>
        <end position="96"/>
    </location>
</feature>
<dbReference type="InterPro" id="IPR000917">
    <property type="entry name" value="Sulfatase_N"/>
</dbReference>
<dbReference type="InterPro" id="IPR052701">
    <property type="entry name" value="GAG_Ulvan_Degrading_Sulfatases"/>
</dbReference>
<feature type="chain" id="PRO_5031376553" evidence="1">
    <location>
        <begin position="36"/>
        <end position="647"/>
    </location>
</feature>
<dbReference type="Pfam" id="PF00884">
    <property type="entry name" value="Sulfatase"/>
    <property type="match status" value="1"/>
</dbReference>